<feature type="compositionally biased region" description="Basic and acidic residues" evidence="1">
    <location>
        <begin position="206"/>
        <end position="218"/>
    </location>
</feature>
<name>A0A6G1F6I7_9ORYZ</name>
<feature type="compositionally biased region" description="Polar residues" evidence="1">
    <location>
        <begin position="195"/>
        <end position="205"/>
    </location>
</feature>
<evidence type="ECO:0000256" key="1">
    <source>
        <dbReference type="SAM" id="MobiDB-lite"/>
    </source>
</evidence>
<proteinExistence type="predicted"/>
<protein>
    <submittedName>
        <fullName evidence="2">Uncharacterized protein</fullName>
    </submittedName>
</protein>
<dbReference type="AlphaFoldDB" id="A0A6G1F6I7"/>
<gene>
    <name evidence="2" type="ORF">E2562_010415</name>
</gene>
<dbReference type="OrthoDB" id="649989at2759"/>
<feature type="compositionally biased region" description="Basic and acidic residues" evidence="1">
    <location>
        <begin position="165"/>
        <end position="176"/>
    </location>
</feature>
<sequence length="218" mass="24084">MDFMGVLSPPAAATTAGTGHGGTRAASTARDVHMKPPDRSQAEETMFLAAKTTPDAGCRPVRQKQLLQLQSAAAPAYPNKRQRTFWHQAHEKDPDGLFIHKNKTSACTQHMSPENGQAIIKETNQCSPQIQIVPRDVSLLVRNASLVSFMERRKQRLASAAVAYPRREKSPDEKDTFPLASPRNKTPLGDMEQQWAFTNAKNISGNHDDEALDTELKI</sequence>
<feature type="compositionally biased region" description="Low complexity" evidence="1">
    <location>
        <begin position="11"/>
        <end position="29"/>
    </location>
</feature>
<accession>A0A6G1F6I7</accession>
<evidence type="ECO:0000313" key="2">
    <source>
        <dbReference type="EMBL" id="KAF0932526.1"/>
    </source>
</evidence>
<organism evidence="2 3">
    <name type="scientific">Oryza meyeriana var. granulata</name>
    <dbReference type="NCBI Taxonomy" id="110450"/>
    <lineage>
        <taxon>Eukaryota</taxon>
        <taxon>Viridiplantae</taxon>
        <taxon>Streptophyta</taxon>
        <taxon>Embryophyta</taxon>
        <taxon>Tracheophyta</taxon>
        <taxon>Spermatophyta</taxon>
        <taxon>Magnoliopsida</taxon>
        <taxon>Liliopsida</taxon>
        <taxon>Poales</taxon>
        <taxon>Poaceae</taxon>
        <taxon>BOP clade</taxon>
        <taxon>Oryzoideae</taxon>
        <taxon>Oryzeae</taxon>
        <taxon>Oryzinae</taxon>
        <taxon>Oryza</taxon>
        <taxon>Oryza meyeriana</taxon>
    </lineage>
</organism>
<reference evidence="2 3" key="1">
    <citation type="submission" date="2019-11" db="EMBL/GenBank/DDBJ databases">
        <title>Whole genome sequence of Oryza granulata.</title>
        <authorList>
            <person name="Li W."/>
        </authorList>
    </citation>
    <scope>NUCLEOTIDE SEQUENCE [LARGE SCALE GENOMIC DNA]</scope>
    <source>
        <strain evidence="3">cv. Menghai</strain>
        <tissue evidence="2">Leaf</tissue>
    </source>
</reference>
<feature type="region of interest" description="Disordered" evidence="1">
    <location>
        <begin position="1"/>
        <end position="36"/>
    </location>
</feature>
<comment type="caution">
    <text evidence="2">The sequence shown here is derived from an EMBL/GenBank/DDBJ whole genome shotgun (WGS) entry which is preliminary data.</text>
</comment>
<dbReference type="Proteomes" id="UP000479710">
    <property type="component" value="Unassembled WGS sequence"/>
</dbReference>
<evidence type="ECO:0000313" key="3">
    <source>
        <dbReference type="Proteomes" id="UP000479710"/>
    </source>
</evidence>
<dbReference type="EMBL" id="SPHZ02000001">
    <property type="protein sequence ID" value="KAF0932526.1"/>
    <property type="molecule type" value="Genomic_DNA"/>
</dbReference>
<feature type="region of interest" description="Disordered" evidence="1">
    <location>
        <begin position="161"/>
        <end position="218"/>
    </location>
</feature>
<keyword evidence="3" id="KW-1185">Reference proteome</keyword>